<accession>A0A193FNR2</accession>
<proteinExistence type="inferred from homology"/>
<dbReference type="CDD" id="cd00293">
    <property type="entry name" value="USP-like"/>
    <property type="match status" value="2"/>
</dbReference>
<dbReference type="Proteomes" id="UP000091897">
    <property type="component" value="Chromosome"/>
</dbReference>
<dbReference type="RefSeq" id="WP_066356173.1">
    <property type="nucleotide sequence ID" value="NZ_CBCSFJ010000004.1"/>
</dbReference>
<organism evidence="6 8">
    <name type="scientific">Bordetella bronchialis</name>
    <dbReference type="NCBI Taxonomy" id="463025"/>
    <lineage>
        <taxon>Bacteria</taxon>
        <taxon>Pseudomonadati</taxon>
        <taxon>Pseudomonadota</taxon>
        <taxon>Betaproteobacteria</taxon>
        <taxon>Burkholderiales</taxon>
        <taxon>Alcaligenaceae</taxon>
        <taxon>Bordetella</taxon>
    </lineage>
</organism>
<keyword evidence="7" id="KW-1185">Reference proteome</keyword>
<dbReference type="Gene3D" id="3.40.50.620">
    <property type="entry name" value="HUPs"/>
    <property type="match status" value="2"/>
</dbReference>
<reference evidence="7 8" key="1">
    <citation type="submission" date="2016-06" db="EMBL/GenBank/DDBJ databases">
        <title>Complete genome sequences of Bordetella bronchialis and Bordetella flabilis.</title>
        <authorList>
            <person name="LiPuma J.J."/>
            <person name="Spilker T."/>
        </authorList>
    </citation>
    <scope>NUCLEOTIDE SEQUENCE [LARGE SCALE GENOMIC DNA]</scope>
    <source>
        <strain evidence="6 8">AU17976</strain>
        <strain evidence="5 7">AU3182</strain>
    </source>
</reference>
<dbReference type="STRING" id="463025.BAU08_23700"/>
<dbReference type="InterPro" id="IPR006015">
    <property type="entry name" value="Universal_stress_UspA"/>
</dbReference>
<gene>
    <name evidence="5" type="ORF">BAU06_23150</name>
    <name evidence="6" type="ORF">BAU08_23700</name>
</gene>
<comment type="similarity">
    <text evidence="1">Belongs to the universal stress protein A family.</text>
</comment>
<dbReference type="EMBL" id="CP016170">
    <property type="protein sequence ID" value="ANN68811.1"/>
    <property type="molecule type" value="Genomic_DNA"/>
</dbReference>
<feature type="domain" description="UspA" evidence="4">
    <location>
        <begin position="144"/>
        <end position="277"/>
    </location>
</feature>
<dbReference type="Proteomes" id="UP000092213">
    <property type="component" value="Chromosome"/>
</dbReference>
<dbReference type="PANTHER" id="PTHR46268">
    <property type="entry name" value="STRESS RESPONSE PROTEIN NHAX"/>
    <property type="match status" value="1"/>
</dbReference>
<evidence type="ECO:0000259" key="4">
    <source>
        <dbReference type="Pfam" id="PF00582"/>
    </source>
</evidence>
<keyword evidence="3" id="KW-0067">ATP-binding</keyword>
<evidence type="ECO:0000313" key="8">
    <source>
        <dbReference type="Proteomes" id="UP000092213"/>
    </source>
</evidence>
<keyword evidence="2" id="KW-0547">Nucleotide-binding</keyword>
<dbReference type="KEGG" id="bbro:BAU06_23150"/>
<dbReference type="Pfam" id="PF00582">
    <property type="entry name" value="Usp"/>
    <property type="match status" value="2"/>
</dbReference>
<sequence length="284" mass="30661">MHSFSGPILLATDLSARGDRALDRAMLLARQFGTSVIALHVIESQVRALLAPQHHAGEREAQARRTLLRDLDGLDVNVEVMVRCGDPVRLLREVADENGCSLTVAGVARDETLGRILLGTTVEKLVRESTAPVLVVKRRARRPYRSALVASDFSEGGRPALRAALALLPVSDITLFHAFDMPGSRKDEVTAKGFQRTAEEAAAQFLDSTPELHGREKPRIQVAAGLAERVLIAYADQTDCELLVTGTHGATGLMRTAIGSVADALIEKAPCDVLVVRQLPRAQV</sequence>
<dbReference type="PRINTS" id="PR01438">
    <property type="entry name" value="UNVRSLSTRESS"/>
</dbReference>
<dbReference type="InterPro" id="IPR014729">
    <property type="entry name" value="Rossmann-like_a/b/a_fold"/>
</dbReference>
<dbReference type="SUPFAM" id="SSF52402">
    <property type="entry name" value="Adenine nucleotide alpha hydrolases-like"/>
    <property type="match status" value="2"/>
</dbReference>
<evidence type="ECO:0000256" key="3">
    <source>
        <dbReference type="ARBA" id="ARBA00022840"/>
    </source>
</evidence>
<dbReference type="AlphaFoldDB" id="A0A193FNR2"/>
<protein>
    <recommendedName>
        <fullName evidence="4">UspA domain-containing protein</fullName>
    </recommendedName>
</protein>
<evidence type="ECO:0000313" key="5">
    <source>
        <dbReference type="EMBL" id="ANN68811.1"/>
    </source>
</evidence>
<evidence type="ECO:0000256" key="2">
    <source>
        <dbReference type="ARBA" id="ARBA00022741"/>
    </source>
</evidence>
<name>A0A193FNR2_9BORD</name>
<evidence type="ECO:0000313" key="6">
    <source>
        <dbReference type="EMBL" id="ANN73954.1"/>
    </source>
</evidence>
<dbReference type="InterPro" id="IPR006016">
    <property type="entry name" value="UspA"/>
</dbReference>
<dbReference type="EMBL" id="CP016171">
    <property type="protein sequence ID" value="ANN73954.1"/>
    <property type="molecule type" value="Genomic_DNA"/>
</dbReference>
<evidence type="ECO:0000256" key="1">
    <source>
        <dbReference type="ARBA" id="ARBA00008791"/>
    </source>
</evidence>
<feature type="domain" description="UspA" evidence="4">
    <location>
        <begin position="7"/>
        <end position="137"/>
    </location>
</feature>
<dbReference type="GO" id="GO:0005524">
    <property type="term" value="F:ATP binding"/>
    <property type="evidence" value="ECO:0007669"/>
    <property type="project" value="UniProtKB-KW"/>
</dbReference>
<dbReference type="PANTHER" id="PTHR46268:SF27">
    <property type="entry name" value="UNIVERSAL STRESS PROTEIN RV2623"/>
    <property type="match status" value="1"/>
</dbReference>
<evidence type="ECO:0000313" key="7">
    <source>
        <dbReference type="Proteomes" id="UP000091897"/>
    </source>
</evidence>
<dbReference type="OrthoDB" id="9792500at2"/>